<gene>
    <name evidence="1" type="ORF">ACFPZN_35745</name>
</gene>
<evidence type="ECO:0000313" key="1">
    <source>
        <dbReference type="EMBL" id="MFC5751002.1"/>
    </source>
</evidence>
<dbReference type="EMBL" id="JBHSON010000061">
    <property type="protein sequence ID" value="MFC5751002.1"/>
    <property type="molecule type" value="Genomic_DNA"/>
</dbReference>
<accession>A0ABW1A8E7</accession>
<comment type="caution">
    <text evidence="1">The sequence shown here is derived from an EMBL/GenBank/DDBJ whole genome shotgun (WGS) entry which is preliminary data.</text>
</comment>
<organism evidence="1 2">
    <name type="scientific">Actinomadura rugatobispora</name>
    <dbReference type="NCBI Taxonomy" id="1994"/>
    <lineage>
        <taxon>Bacteria</taxon>
        <taxon>Bacillati</taxon>
        <taxon>Actinomycetota</taxon>
        <taxon>Actinomycetes</taxon>
        <taxon>Streptosporangiales</taxon>
        <taxon>Thermomonosporaceae</taxon>
        <taxon>Actinomadura</taxon>
    </lineage>
</organism>
<dbReference type="Proteomes" id="UP001596074">
    <property type="component" value="Unassembled WGS sequence"/>
</dbReference>
<sequence length="171" mass="17384">MNDPAHPGGPSGGRSTVTFDLDVLLAVLPAPGGDVPLVFLDDPARTPAPDADPGSEPVTALLAACLRTGLGLVTDARDLLVPFAPGWRAGMDGHGTFTVRSPRDAPSQPFCRVEGLGTPPGWTAAASRRGHLVLFAGCIDIADHATAADRRLTAAVAGGMLATGAISYRPG</sequence>
<proteinExistence type="predicted"/>
<name>A0ABW1A8E7_9ACTN</name>
<keyword evidence="2" id="KW-1185">Reference proteome</keyword>
<evidence type="ECO:0000313" key="2">
    <source>
        <dbReference type="Proteomes" id="UP001596074"/>
    </source>
</evidence>
<dbReference type="RefSeq" id="WP_378286866.1">
    <property type="nucleotide sequence ID" value="NZ_JBHSON010000061.1"/>
</dbReference>
<reference evidence="2" key="1">
    <citation type="journal article" date="2019" name="Int. J. Syst. Evol. Microbiol.">
        <title>The Global Catalogue of Microorganisms (GCM) 10K type strain sequencing project: providing services to taxonomists for standard genome sequencing and annotation.</title>
        <authorList>
            <consortium name="The Broad Institute Genomics Platform"/>
            <consortium name="The Broad Institute Genome Sequencing Center for Infectious Disease"/>
            <person name="Wu L."/>
            <person name="Ma J."/>
        </authorList>
    </citation>
    <scope>NUCLEOTIDE SEQUENCE [LARGE SCALE GENOMIC DNA]</scope>
    <source>
        <strain evidence="2">KCTC 42087</strain>
    </source>
</reference>
<protein>
    <submittedName>
        <fullName evidence="1">Uncharacterized protein</fullName>
    </submittedName>
</protein>